<name>A0A841QGU8_9PROT</name>
<dbReference type="GO" id="GO:0052621">
    <property type="term" value="F:diguanylate cyclase activity"/>
    <property type="evidence" value="ECO:0007669"/>
    <property type="project" value="UniProtKB-EC"/>
</dbReference>
<dbReference type="SUPFAM" id="SSF55073">
    <property type="entry name" value="Nucleotide cyclase"/>
    <property type="match status" value="1"/>
</dbReference>
<dbReference type="SMART" id="SM00267">
    <property type="entry name" value="GGDEF"/>
    <property type="match status" value="1"/>
</dbReference>
<dbReference type="InterPro" id="IPR009050">
    <property type="entry name" value="Globin-like_sf"/>
</dbReference>
<dbReference type="InterPro" id="IPR043128">
    <property type="entry name" value="Rev_trsase/Diguanyl_cyclase"/>
</dbReference>
<evidence type="ECO:0000256" key="2">
    <source>
        <dbReference type="ARBA" id="ARBA00015125"/>
    </source>
</evidence>
<accession>A0A841QGU8</accession>
<dbReference type="CDD" id="cd01949">
    <property type="entry name" value="GGDEF"/>
    <property type="match status" value="1"/>
</dbReference>
<dbReference type="PANTHER" id="PTHR45138:SF9">
    <property type="entry name" value="DIGUANYLATE CYCLASE DGCM-RELATED"/>
    <property type="match status" value="1"/>
</dbReference>
<dbReference type="RefSeq" id="WP_166115482.1">
    <property type="nucleotide sequence ID" value="NZ_BAABDB010000010.1"/>
</dbReference>
<feature type="domain" description="GGDEF" evidence="5">
    <location>
        <begin position="320"/>
        <end position="453"/>
    </location>
</feature>
<dbReference type="Pfam" id="PF11563">
    <property type="entry name" value="Protoglobin"/>
    <property type="match status" value="1"/>
</dbReference>
<evidence type="ECO:0000256" key="3">
    <source>
        <dbReference type="ARBA" id="ARBA00029839"/>
    </source>
</evidence>
<proteinExistence type="predicted"/>
<protein>
    <recommendedName>
        <fullName evidence="2">Diguanylate cyclase DosC</fullName>
        <ecNumber evidence="1">2.7.7.65</ecNumber>
    </recommendedName>
    <alternativeName>
        <fullName evidence="3">Direct oxygen-sensing cyclase</fullName>
    </alternativeName>
</protein>
<sequence length="458" mass="51850">MSPAFMTLSPLDQMKETINETPIHIREILRNVVTTSGQTCVSLFYSALFQHERAAIFLEKETVEVKMRPQLLAWIQSLFFTDADHVEELSELQCRIGTIHAQLEIPTDIVVYGLYIIKQALIDGIKASTPDKDDTIAAIIYLSTMMDFAFKFMIKAYDINFRKKVESDEAFRLVSLGHNISYEKETQISTFSGWSTQAFYCLCKDHPEDLPTIAESEFGLWLTHKGMSLFKGTHEANQIQNKVRELDTKIAAIRKTGLIPPEFPTELHKAITSLTFLIGRVFRHLEEVENGRDPLTKVFNRRFLDVVIQNEITFALTHEKPFSLVILDIDHFKKINDQFGHLVGDEVLCFVAEIIAANVRANDFIFRYGGEEFLIVLTEIPLEDGLICAERIRTALAEHPLTLSSSDQVQVTLSGGITTFAGETNARLLIHQADEALYKAKSNGRNCIVATHHTPEKV</sequence>
<dbReference type="GO" id="GO:0005886">
    <property type="term" value="C:plasma membrane"/>
    <property type="evidence" value="ECO:0007669"/>
    <property type="project" value="TreeGrafter"/>
</dbReference>
<dbReference type="NCBIfam" id="TIGR00254">
    <property type="entry name" value="GGDEF"/>
    <property type="match status" value="1"/>
</dbReference>
<dbReference type="Pfam" id="PF00990">
    <property type="entry name" value="GGDEF"/>
    <property type="match status" value="1"/>
</dbReference>
<dbReference type="Gene3D" id="1.10.490.10">
    <property type="entry name" value="Globins"/>
    <property type="match status" value="1"/>
</dbReference>
<dbReference type="GO" id="GO:0020037">
    <property type="term" value="F:heme binding"/>
    <property type="evidence" value="ECO:0007669"/>
    <property type="project" value="InterPro"/>
</dbReference>
<dbReference type="EMBL" id="JACHIE010000010">
    <property type="protein sequence ID" value="MBB6457771.1"/>
    <property type="molecule type" value="Genomic_DNA"/>
</dbReference>
<dbReference type="PROSITE" id="PS50887">
    <property type="entry name" value="GGDEF"/>
    <property type="match status" value="1"/>
</dbReference>
<dbReference type="AlphaFoldDB" id="A0A841QGU8"/>
<dbReference type="FunFam" id="3.30.70.270:FF:000001">
    <property type="entry name" value="Diguanylate cyclase domain protein"/>
    <property type="match status" value="1"/>
</dbReference>
<reference evidence="6 7" key="1">
    <citation type="submission" date="2020-08" db="EMBL/GenBank/DDBJ databases">
        <title>Genomic Encyclopedia of Type Strains, Phase IV (KMG-IV): sequencing the most valuable type-strain genomes for metagenomic binning, comparative biology and taxonomic classification.</title>
        <authorList>
            <person name="Goeker M."/>
        </authorList>
    </citation>
    <scope>NUCLEOTIDE SEQUENCE [LARGE SCALE GENOMIC DNA]</scope>
    <source>
        <strain evidence="6 7">DSM 4491</strain>
    </source>
</reference>
<dbReference type="GO" id="GO:0043709">
    <property type="term" value="P:cell adhesion involved in single-species biofilm formation"/>
    <property type="evidence" value="ECO:0007669"/>
    <property type="project" value="TreeGrafter"/>
</dbReference>
<comment type="caution">
    <text evidence="6">The sequence shown here is derived from an EMBL/GenBank/DDBJ whole genome shotgun (WGS) entry which is preliminary data.</text>
</comment>
<dbReference type="Gene3D" id="3.30.70.270">
    <property type="match status" value="1"/>
</dbReference>
<dbReference type="InterPro" id="IPR000160">
    <property type="entry name" value="GGDEF_dom"/>
</dbReference>
<organism evidence="6 7">
    <name type="scientific">Acetobacter lovaniensis</name>
    <dbReference type="NCBI Taxonomy" id="104100"/>
    <lineage>
        <taxon>Bacteria</taxon>
        <taxon>Pseudomonadati</taxon>
        <taxon>Pseudomonadota</taxon>
        <taxon>Alphaproteobacteria</taxon>
        <taxon>Acetobacterales</taxon>
        <taxon>Acetobacteraceae</taxon>
        <taxon>Acetobacter</taxon>
    </lineage>
</organism>
<dbReference type="Pfam" id="PF21118">
    <property type="entry name" value="DosC_2nd"/>
    <property type="match status" value="1"/>
</dbReference>
<evidence type="ECO:0000256" key="1">
    <source>
        <dbReference type="ARBA" id="ARBA00012528"/>
    </source>
</evidence>
<gene>
    <name evidence="6" type="ORF">HNR55_002373</name>
</gene>
<dbReference type="SUPFAM" id="SSF46458">
    <property type="entry name" value="Globin-like"/>
    <property type="match status" value="1"/>
</dbReference>
<dbReference type="InterPro" id="IPR012292">
    <property type="entry name" value="Globin/Proto"/>
</dbReference>
<evidence type="ECO:0000256" key="4">
    <source>
        <dbReference type="ARBA" id="ARBA00034247"/>
    </source>
</evidence>
<evidence type="ECO:0000259" key="5">
    <source>
        <dbReference type="PROSITE" id="PS50887"/>
    </source>
</evidence>
<evidence type="ECO:0000313" key="7">
    <source>
        <dbReference type="Proteomes" id="UP000578000"/>
    </source>
</evidence>
<dbReference type="InterPro" id="IPR029787">
    <property type="entry name" value="Nucleotide_cyclase"/>
</dbReference>
<dbReference type="InterPro" id="IPR050469">
    <property type="entry name" value="Diguanylate_Cyclase"/>
</dbReference>
<dbReference type="GO" id="GO:0019825">
    <property type="term" value="F:oxygen binding"/>
    <property type="evidence" value="ECO:0007669"/>
    <property type="project" value="InterPro"/>
</dbReference>
<dbReference type="PANTHER" id="PTHR45138">
    <property type="entry name" value="REGULATORY COMPONENTS OF SENSORY TRANSDUCTION SYSTEM"/>
    <property type="match status" value="1"/>
</dbReference>
<comment type="catalytic activity">
    <reaction evidence="4">
        <text>2 GTP = 3',3'-c-di-GMP + 2 diphosphate</text>
        <dbReference type="Rhea" id="RHEA:24898"/>
        <dbReference type="ChEBI" id="CHEBI:33019"/>
        <dbReference type="ChEBI" id="CHEBI:37565"/>
        <dbReference type="ChEBI" id="CHEBI:58805"/>
        <dbReference type="EC" id="2.7.7.65"/>
    </reaction>
</comment>
<dbReference type="Proteomes" id="UP000578000">
    <property type="component" value="Unassembled WGS sequence"/>
</dbReference>
<dbReference type="EC" id="2.7.7.65" evidence="1"/>
<keyword evidence="6" id="KW-0548">Nucleotidyltransferase</keyword>
<dbReference type="InterPro" id="IPR044398">
    <property type="entry name" value="Globin-sensor_dom"/>
</dbReference>
<keyword evidence="6" id="KW-0808">Transferase</keyword>
<dbReference type="GO" id="GO:1902201">
    <property type="term" value="P:negative regulation of bacterial-type flagellum-dependent cell motility"/>
    <property type="evidence" value="ECO:0007669"/>
    <property type="project" value="TreeGrafter"/>
</dbReference>
<dbReference type="InterPro" id="IPR048442">
    <property type="entry name" value="DosC_2nd"/>
</dbReference>
<evidence type="ECO:0000313" key="6">
    <source>
        <dbReference type="EMBL" id="MBB6457771.1"/>
    </source>
</evidence>
<keyword evidence="7" id="KW-1185">Reference proteome</keyword>